<dbReference type="Pfam" id="PF02730">
    <property type="entry name" value="AFOR_N"/>
    <property type="match status" value="1"/>
</dbReference>
<dbReference type="InterPro" id="IPR013985">
    <property type="entry name" value="Ald_Fedxn_OxRdtase_dom3"/>
</dbReference>
<evidence type="ECO:0000256" key="1">
    <source>
        <dbReference type="ARBA" id="ARBA00001966"/>
    </source>
</evidence>
<dbReference type="PANTHER" id="PTHR30038">
    <property type="entry name" value="ALDEHYDE FERREDOXIN OXIDOREDUCTASE"/>
    <property type="match status" value="1"/>
</dbReference>
<keyword evidence="12" id="KW-1185">Reference proteome</keyword>
<evidence type="ECO:0000313" key="12">
    <source>
        <dbReference type="Proteomes" id="UP000199073"/>
    </source>
</evidence>
<comment type="similarity">
    <text evidence="2">Belongs to the AOR/FOR family.</text>
</comment>
<evidence type="ECO:0000256" key="4">
    <source>
        <dbReference type="ARBA" id="ARBA00022723"/>
    </source>
</evidence>
<dbReference type="Gene3D" id="1.10.569.10">
    <property type="entry name" value="Aldehyde Ferredoxin Oxidoreductase Protein, subunit A, domain 2"/>
    <property type="match status" value="1"/>
</dbReference>
<name>A0A1H0VLP5_9BACT</name>
<feature type="region of interest" description="Disordered" evidence="9">
    <location>
        <begin position="553"/>
        <end position="576"/>
    </location>
</feature>
<proteinExistence type="inferred from homology"/>
<evidence type="ECO:0000259" key="10">
    <source>
        <dbReference type="PROSITE" id="PS51379"/>
    </source>
</evidence>
<feature type="domain" description="4Fe-4S ferredoxin-type" evidence="10">
    <location>
        <begin position="1"/>
        <end position="31"/>
    </location>
</feature>
<keyword evidence="6" id="KW-0408">Iron</keyword>
<protein>
    <submittedName>
        <fullName evidence="11">Aldehyde:ferredoxin oxidoreductase</fullName>
    </submittedName>
</protein>
<dbReference type="Gene3D" id="3.30.70.20">
    <property type="match status" value="1"/>
</dbReference>
<evidence type="ECO:0000256" key="8">
    <source>
        <dbReference type="ARBA" id="ARBA00049934"/>
    </source>
</evidence>
<dbReference type="STRING" id="91360.SAMN05660330_04129"/>
<dbReference type="InterPro" id="IPR013983">
    <property type="entry name" value="Ald_Fedxn_OxRdtase_N"/>
</dbReference>
<dbReference type="GO" id="GO:0046872">
    <property type="term" value="F:metal ion binding"/>
    <property type="evidence" value="ECO:0007669"/>
    <property type="project" value="UniProtKB-KW"/>
</dbReference>
<evidence type="ECO:0000256" key="7">
    <source>
        <dbReference type="ARBA" id="ARBA00023014"/>
    </source>
</evidence>
<dbReference type="InterPro" id="IPR013984">
    <property type="entry name" value="Ald_Fedxn_OxRdtase_dom2"/>
</dbReference>
<gene>
    <name evidence="11" type="ORF">SAMN05660330_04129</name>
</gene>
<keyword evidence="7" id="KW-0411">Iron-sulfur</keyword>
<dbReference type="InterPro" id="IPR017896">
    <property type="entry name" value="4Fe4S_Fe-S-bd"/>
</dbReference>
<keyword evidence="4" id="KW-0479">Metal-binding</keyword>
<organism evidence="11 12">
    <name type="scientific">Desulforhopalus singaporensis</name>
    <dbReference type="NCBI Taxonomy" id="91360"/>
    <lineage>
        <taxon>Bacteria</taxon>
        <taxon>Pseudomonadati</taxon>
        <taxon>Thermodesulfobacteriota</taxon>
        <taxon>Desulfobulbia</taxon>
        <taxon>Desulfobulbales</taxon>
        <taxon>Desulfocapsaceae</taxon>
        <taxon>Desulforhopalus</taxon>
    </lineage>
</organism>
<evidence type="ECO:0000313" key="11">
    <source>
        <dbReference type="EMBL" id="SDP79211.1"/>
    </source>
</evidence>
<evidence type="ECO:0000256" key="2">
    <source>
        <dbReference type="ARBA" id="ARBA00011032"/>
    </source>
</evidence>
<dbReference type="Proteomes" id="UP000199073">
    <property type="component" value="Unassembled WGS sequence"/>
</dbReference>
<reference evidence="11 12" key="1">
    <citation type="submission" date="2016-10" db="EMBL/GenBank/DDBJ databases">
        <authorList>
            <person name="de Groot N.N."/>
        </authorList>
    </citation>
    <scope>NUCLEOTIDE SEQUENCE [LARGE SCALE GENOMIC DNA]</scope>
    <source>
        <strain evidence="11 12">DSM 12130</strain>
    </source>
</reference>
<dbReference type="Pfam" id="PF01314">
    <property type="entry name" value="AFOR_C"/>
    <property type="match status" value="1"/>
</dbReference>
<dbReference type="SUPFAM" id="SSF48310">
    <property type="entry name" value="Aldehyde ferredoxin oxidoreductase, C-terminal domains"/>
    <property type="match status" value="1"/>
</dbReference>
<dbReference type="InterPro" id="IPR036021">
    <property type="entry name" value="Tungsten_al_ferr_oxy-like_C"/>
</dbReference>
<sequence>MHLHFDPNRCYSCKTCQLICSYHHTGSFWPEKSSIEAYRNQQNGYVKWSVDNTCDGCSGESEVLCVKHCVYGALTIGAKQPQPEGHGKKLTAETDTGGSCLAGKILRVDLTENKIWTEDSLFYAQKTLGGRGINSMIMVNEIPAGTRWSDPQNLLCFGAGLLNGTMAPGACRVDISSISVFSGGKGSANVGGFFGPEMKYAGYDNIIISGKAPKPVYLYIRDDVVEIRDAEGLWGQTVFSSEAWLRETLGDPQVKTALIGPSGENRVRGSAVMIDGSRAAGGSGVGCVMGDKNLKAIAVRGTGKVGLADPARFMKAIDKCSAQCAREPNVVPMRKSLTNFYSDPDFEGWERIMVVRNGQDEYWEKEKRIELMNQQTGVPSMRKGMRACYLCPTGCSSYMEIDDGRFQGTRGEGFWVNTIMGHAARFDLSDPEAVVHAWLLTNEMGLDTDYVSSGLAWIFECYENGYITKDDTGGVELNWGDGDALVAMIKKLAYRQGIGDLLADGMLEAAKTIGHNSEYLLAHMKGQPSIEPFRVPKGWGLAVATSPICGRHLRGSTQGSHRFGPRPRPGKFGATEYEGQPEGVYWQARTKELEDNMGICNYVGTWSGGNYLTPGNFAELISSALGIEVTEKELMDHYACVGRNLEKAFNTLFTDLERKDDLPPERFRKEPVKSGPNKGFIADEEKYHTMLTEFYQLWEWDAESGLQTRDGLERLGLKNVADKLAAQGKLVQKKA</sequence>
<dbReference type="RefSeq" id="WP_092225996.1">
    <property type="nucleotide sequence ID" value="NZ_FNJI01000054.1"/>
</dbReference>
<keyword evidence="3" id="KW-0004">4Fe-4S</keyword>
<dbReference type="InterPro" id="IPR036503">
    <property type="entry name" value="Ald_Fedxn_OxRdtase_N_sf"/>
</dbReference>
<evidence type="ECO:0000256" key="3">
    <source>
        <dbReference type="ARBA" id="ARBA00022485"/>
    </source>
</evidence>
<dbReference type="GO" id="GO:0016625">
    <property type="term" value="F:oxidoreductase activity, acting on the aldehyde or oxo group of donors, iron-sulfur protein as acceptor"/>
    <property type="evidence" value="ECO:0007669"/>
    <property type="project" value="InterPro"/>
</dbReference>
<keyword evidence="5" id="KW-0560">Oxidoreductase</keyword>
<dbReference type="PANTHER" id="PTHR30038:SF0">
    <property type="entry name" value="TUNGSTEN-CONTAINING ALDEHYDE FERREDOXIN OXIDOREDUCTASE"/>
    <property type="match status" value="1"/>
</dbReference>
<accession>A0A1H0VLP5</accession>
<dbReference type="Gene3D" id="1.10.599.10">
    <property type="entry name" value="Aldehyde Ferredoxin Oxidoreductase Protein, subunit A, domain 3"/>
    <property type="match status" value="1"/>
</dbReference>
<evidence type="ECO:0000256" key="6">
    <source>
        <dbReference type="ARBA" id="ARBA00023004"/>
    </source>
</evidence>
<dbReference type="SUPFAM" id="SSF56228">
    <property type="entry name" value="Aldehyde ferredoxin oxidoreductase, N-terminal domain"/>
    <property type="match status" value="1"/>
</dbReference>
<dbReference type="SMART" id="SM00790">
    <property type="entry name" value="AFOR_N"/>
    <property type="match status" value="1"/>
</dbReference>
<dbReference type="OrthoDB" id="9763894at2"/>
<comment type="cofactor">
    <cofactor evidence="8">
        <name>tungstopterin</name>
        <dbReference type="ChEBI" id="CHEBI:30402"/>
    </cofactor>
</comment>
<dbReference type="AlphaFoldDB" id="A0A1H0VLP5"/>
<evidence type="ECO:0000256" key="9">
    <source>
        <dbReference type="SAM" id="MobiDB-lite"/>
    </source>
</evidence>
<comment type="cofactor">
    <cofactor evidence="1">
        <name>[4Fe-4S] cluster</name>
        <dbReference type="ChEBI" id="CHEBI:49883"/>
    </cofactor>
</comment>
<dbReference type="GO" id="GO:0009055">
    <property type="term" value="F:electron transfer activity"/>
    <property type="evidence" value="ECO:0007669"/>
    <property type="project" value="InterPro"/>
</dbReference>
<dbReference type="Gene3D" id="3.60.9.10">
    <property type="entry name" value="Aldehyde ferredoxin oxidoreductase, N-terminal domain"/>
    <property type="match status" value="1"/>
</dbReference>
<dbReference type="SUPFAM" id="SSF54862">
    <property type="entry name" value="4Fe-4S ferredoxins"/>
    <property type="match status" value="1"/>
</dbReference>
<dbReference type="GO" id="GO:0051539">
    <property type="term" value="F:4 iron, 4 sulfur cluster binding"/>
    <property type="evidence" value="ECO:0007669"/>
    <property type="project" value="UniProtKB-KW"/>
</dbReference>
<evidence type="ECO:0000256" key="5">
    <source>
        <dbReference type="ARBA" id="ARBA00023002"/>
    </source>
</evidence>
<dbReference type="InterPro" id="IPR051919">
    <property type="entry name" value="W-dependent_AOR"/>
</dbReference>
<dbReference type="InterPro" id="IPR001203">
    <property type="entry name" value="OxRdtase_Ald_Fedxn_C"/>
</dbReference>
<dbReference type="PROSITE" id="PS51379">
    <property type="entry name" value="4FE4S_FER_2"/>
    <property type="match status" value="1"/>
</dbReference>
<dbReference type="EMBL" id="FNJI01000054">
    <property type="protein sequence ID" value="SDP79211.1"/>
    <property type="molecule type" value="Genomic_DNA"/>
</dbReference>